<keyword evidence="7" id="KW-0472">Membrane</keyword>
<comment type="caution">
    <text evidence="9">The sequence shown here is derived from an EMBL/GenBank/DDBJ whole genome shotgun (WGS) entry which is preliminary data.</text>
</comment>
<evidence type="ECO:0000256" key="5">
    <source>
        <dbReference type="RuleBase" id="RU003616"/>
    </source>
</evidence>
<dbReference type="InterPro" id="IPR008978">
    <property type="entry name" value="HSP20-like_chaperone"/>
</dbReference>
<evidence type="ECO:0000256" key="2">
    <source>
        <dbReference type="ARBA" id="ARBA00022475"/>
    </source>
</evidence>
<dbReference type="Proteomes" id="UP000036987">
    <property type="component" value="Unassembled WGS sequence"/>
</dbReference>
<dbReference type="OrthoDB" id="1431247at2759"/>
<name>A0A0K9Q4D5_ZOSMR</name>
<protein>
    <recommendedName>
        <fullName evidence="8">SHSP domain-containing protein</fullName>
    </recommendedName>
</protein>
<dbReference type="PANTHER" id="PTHR43670">
    <property type="entry name" value="HEAT SHOCK PROTEIN 26"/>
    <property type="match status" value="1"/>
</dbReference>
<dbReference type="Gene3D" id="2.60.40.790">
    <property type="match status" value="1"/>
</dbReference>
<feature type="domain" description="SHSP" evidence="8">
    <location>
        <begin position="14"/>
        <end position="122"/>
    </location>
</feature>
<dbReference type="GO" id="GO:0006952">
    <property type="term" value="P:defense response"/>
    <property type="evidence" value="ECO:0007669"/>
    <property type="project" value="UniProtKB-KW"/>
</dbReference>
<keyword evidence="3" id="KW-0611">Plant defense</keyword>
<dbReference type="STRING" id="29655.A0A0K9Q4D5"/>
<gene>
    <name evidence="9" type="ORF">ZOSMA_116G00560</name>
</gene>
<proteinExistence type="inferred from homology"/>
<feature type="compositionally biased region" description="Basic and acidic residues" evidence="6">
    <location>
        <begin position="119"/>
        <end position="153"/>
    </location>
</feature>
<evidence type="ECO:0000256" key="7">
    <source>
        <dbReference type="SAM" id="Phobius"/>
    </source>
</evidence>
<evidence type="ECO:0000259" key="8">
    <source>
        <dbReference type="PROSITE" id="PS01031"/>
    </source>
</evidence>
<keyword evidence="7" id="KW-1133">Transmembrane helix</keyword>
<dbReference type="InterPro" id="IPR002068">
    <property type="entry name" value="A-crystallin/Hsp20_dom"/>
</dbReference>
<dbReference type="SUPFAM" id="SSF49764">
    <property type="entry name" value="HSP20-like chaperones"/>
    <property type="match status" value="1"/>
</dbReference>
<sequence length="208" mass="24283">MDMRYQPNSGYVRPSYEEFEPKFEWNRDETNQILVLDLPGFKKEYLKVQIDNHGNVKISGARPLQPLDASKWSRFRKDFKVPTKCDASSIRAKFENGSLSVFMPKLENKNIDEEDKEEVDLTKVNEKDKKKSDESKNEMKEPKENADGKMSGKMELKKNRVSRMLGGKGKTVVGMVLLLGLSFYFTQWILTNHYPFGEQQQMETYYEN</sequence>
<organism evidence="9 10">
    <name type="scientific">Zostera marina</name>
    <name type="common">Eelgrass</name>
    <dbReference type="NCBI Taxonomy" id="29655"/>
    <lineage>
        <taxon>Eukaryota</taxon>
        <taxon>Viridiplantae</taxon>
        <taxon>Streptophyta</taxon>
        <taxon>Embryophyta</taxon>
        <taxon>Tracheophyta</taxon>
        <taxon>Spermatophyta</taxon>
        <taxon>Magnoliopsida</taxon>
        <taxon>Liliopsida</taxon>
        <taxon>Zosteraceae</taxon>
        <taxon>Zostera</taxon>
    </lineage>
</organism>
<comment type="similarity">
    <text evidence="4 5">Belongs to the small heat shock protein (HSP20) family.</text>
</comment>
<keyword evidence="7" id="KW-0812">Transmembrane</keyword>
<dbReference type="PANTHER" id="PTHR43670:SF114">
    <property type="entry name" value="OS05G0592000 PROTEIN"/>
    <property type="match status" value="1"/>
</dbReference>
<accession>A0A0K9Q4D5</accession>
<feature type="region of interest" description="Disordered" evidence="6">
    <location>
        <begin position="113"/>
        <end position="153"/>
    </location>
</feature>
<dbReference type="EMBL" id="LFYR01000182">
    <property type="protein sequence ID" value="KMZ75330.1"/>
    <property type="molecule type" value="Genomic_DNA"/>
</dbReference>
<dbReference type="CDD" id="cd06464">
    <property type="entry name" value="ACD_sHsps-like"/>
    <property type="match status" value="1"/>
</dbReference>
<evidence type="ECO:0000256" key="3">
    <source>
        <dbReference type="ARBA" id="ARBA00022821"/>
    </source>
</evidence>
<comment type="subcellular location">
    <subcellularLocation>
        <location evidence="1">Cell membrane</location>
        <topology evidence="1">Single-pass membrane protein</topology>
    </subcellularLocation>
</comment>
<keyword evidence="2" id="KW-1003">Cell membrane</keyword>
<evidence type="ECO:0000313" key="10">
    <source>
        <dbReference type="Proteomes" id="UP000036987"/>
    </source>
</evidence>
<evidence type="ECO:0000256" key="4">
    <source>
        <dbReference type="PROSITE-ProRule" id="PRU00285"/>
    </source>
</evidence>
<dbReference type="Pfam" id="PF00011">
    <property type="entry name" value="HSP20"/>
    <property type="match status" value="1"/>
</dbReference>
<dbReference type="PROSITE" id="PS01031">
    <property type="entry name" value="SHSP"/>
    <property type="match status" value="1"/>
</dbReference>
<evidence type="ECO:0000313" key="9">
    <source>
        <dbReference type="EMBL" id="KMZ75330.1"/>
    </source>
</evidence>
<keyword evidence="10" id="KW-1185">Reference proteome</keyword>
<dbReference type="AlphaFoldDB" id="A0A0K9Q4D5"/>
<evidence type="ECO:0000256" key="1">
    <source>
        <dbReference type="ARBA" id="ARBA00004162"/>
    </source>
</evidence>
<feature type="transmembrane region" description="Helical" evidence="7">
    <location>
        <begin position="172"/>
        <end position="190"/>
    </location>
</feature>
<dbReference type="OMA" id="CEWERKE"/>
<evidence type="ECO:0000256" key="6">
    <source>
        <dbReference type="SAM" id="MobiDB-lite"/>
    </source>
</evidence>
<reference evidence="10" key="1">
    <citation type="journal article" date="2016" name="Nature">
        <title>The genome of the seagrass Zostera marina reveals angiosperm adaptation to the sea.</title>
        <authorList>
            <person name="Olsen J.L."/>
            <person name="Rouze P."/>
            <person name="Verhelst B."/>
            <person name="Lin Y.-C."/>
            <person name="Bayer T."/>
            <person name="Collen J."/>
            <person name="Dattolo E."/>
            <person name="De Paoli E."/>
            <person name="Dittami S."/>
            <person name="Maumus F."/>
            <person name="Michel G."/>
            <person name="Kersting A."/>
            <person name="Lauritano C."/>
            <person name="Lohaus R."/>
            <person name="Toepel M."/>
            <person name="Tonon T."/>
            <person name="Vanneste K."/>
            <person name="Amirebrahimi M."/>
            <person name="Brakel J."/>
            <person name="Bostroem C."/>
            <person name="Chovatia M."/>
            <person name="Grimwood J."/>
            <person name="Jenkins J.W."/>
            <person name="Jueterbock A."/>
            <person name="Mraz A."/>
            <person name="Stam W.T."/>
            <person name="Tice H."/>
            <person name="Bornberg-Bauer E."/>
            <person name="Green P.J."/>
            <person name="Pearson G.A."/>
            <person name="Procaccini G."/>
            <person name="Duarte C.M."/>
            <person name="Schmutz J."/>
            <person name="Reusch T.B.H."/>
            <person name="Van de Peer Y."/>
        </authorList>
    </citation>
    <scope>NUCLEOTIDE SEQUENCE [LARGE SCALE GENOMIC DNA]</scope>
    <source>
        <strain evidence="10">cv. Finnish</strain>
    </source>
</reference>
<dbReference type="GO" id="GO:0005886">
    <property type="term" value="C:plasma membrane"/>
    <property type="evidence" value="ECO:0007669"/>
    <property type="project" value="UniProtKB-SubCell"/>
</dbReference>